<dbReference type="InterPro" id="IPR051836">
    <property type="entry name" value="Kremen_rcpt"/>
</dbReference>
<sequence length="235" mass="26200">MKSFCYTLLVTTSLGKIFLNDCNMEAVLAFLLINLKFSSCLEKESVYLGCFSLGDVGKIRENDPADVIKMPENLTAVNCALYCFVEKDWQYYGTTIGKRCYCWTSTAGFQHYATMEETFCDEPCPGNKSENCGGRDGISIYGDAARSCQVVNISNGQAKKEGSSLIFTCDEGYQLKGNQTLYCDKGGNFSKILTWQDGIPVCTGMFLYSKRYQFSNSNTGFTIYILGSNLNKLQF</sequence>
<dbReference type="AlphaFoldDB" id="A0A9Q1BU61"/>
<dbReference type="PANTHER" id="PTHR24269:SF16">
    <property type="entry name" value="PROTEIN SLG1"/>
    <property type="match status" value="1"/>
</dbReference>
<dbReference type="SUPFAM" id="SSF57535">
    <property type="entry name" value="Complement control module/SCR domain"/>
    <property type="match status" value="1"/>
</dbReference>
<evidence type="ECO:0000313" key="11">
    <source>
        <dbReference type="EMBL" id="KAJ8033243.1"/>
    </source>
</evidence>
<evidence type="ECO:0000256" key="1">
    <source>
        <dbReference type="ARBA" id="ARBA00004167"/>
    </source>
</evidence>
<keyword evidence="8" id="KW-0768">Sushi</keyword>
<dbReference type="SMART" id="SM00321">
    <property type="entry name" value="WSC"/>
    <property type="match status" value="1"/>
</dbReference>
<evidence type="ECO:0000256" key="5">
    <source>
        <dbReference type="ARBA" id="ARBA00023136"/>
    </source>
</evidence>
<evidence type="ECO:0000256" key="2">
    <source>
        <dbReference type="ARBA" id="ARBA00022692"/>
    </source>
</evidence>
<feature type="domain" description="Sushi" evidence="9">
    <location>
        <begin position="146"/>
        <end position="204"/>
    </location>
</feature>
<dbReference type="GO" id="GO:0005886">
    <property type="term" value="C:plasma membrane"/>
    <property type="evidence" value="ECO:0007669"/>
    <property type="project" value="TreeGrafter"/>
</dbReference>
<name>A0A9Q1BU61_HOLLE</name>
<proteinExistence type="predicted"/>
<gene>
    <name evidence="11" type="ORF">HOLleu_23418</name>
</gene>
<evidence type="ECO:0000256" key="7">
    <source>
        <dbReference type="ARBA" id="ARBA00023180"/>
    </source>
</evidence>
<accession>A0A9Q1BU61</accession>
<keyword evidence="4" id="KW-1133">Transmembrane helix</keyword>
<keyword evidence="6" id="KW-1015">Disulfide bond</keyword>
<evidence type="ECO:0000259" key="9">
    <source>
        <dbReference type="PROSITE" id="PS50923"/>
    </source>
</evidence>
<evidence type="ECO:0000256" key="8">
    <source>
        <dbReference type="PROSITE-ProRule" id="PRU00302"/>
    </source>
</evidence>
<feature type="domain" description="WSC" evidence="10">
    <location>
        <begin position="44"/>
        <end position="144"/>
    </location>
</feature>
<dbReference type="SMART" id="SM00032">
    <property type="entry name" value="CCP"/>
    <property type="match status" value="1"/>
</dbReference>
<comment type="caution">
    <text evidence="11">The sequence shown here is derived from an EMBL/GenBank/DDBJ whole genome shotgun (WGS) entry which is preliminary data.</text>
</comment>
<dbReference type="InterPro" id="IPR035976">
    <property type="entry name" value="Sushi/SCR/CCP_sf"/>
</dbReference>
<comment type="caution">
    <text evidence="8">Lacks conserved residue(s) required for the propagation of feature annotation.</text>
</comment>
<dbReference type="EMBL" id="JAIZAY010000011">
    <property type="protein sequence ID" value="KAJ8033243.1"/>
    <property type="molecule type" value="Genomic_DNA"/>
</dbReference>
<evidence type="ECO:0000256" key="3">
    <source>
        <dbReference type="ARBA" id="ARBA00022729"/>
    </source>
</evidence>
<keyword evidence="2" id="KW-0812">Transmembrane</keyword>
<dbReference type="Pfam" id="PF01822">
    <property type="entry name" value="WSC"/>
    <property type="match status" value="1"/>
</dbReference>
<reference evidence="11" key="1">
    <citation type="submission" date="2021-10" db="EMBL/GenBank/DDBJ databases">
        <title>Tropical sea cucumber genome reveals ecological adaptation and Cuvierian tubules defense mechanism.</title>
        <authorList>
            <person name="Chen T."/>
        </authorList>
    </citation>
    <scope>NUCLEOTIDE SEQUENCE</scope>
    <source>
        <strain evidence="11">Nanhai2018</strain>
        <tissue evidence="11">Muscle</tissue>
    </source>
</reference>
<evidence type="ECO:0000256" key="6">
    <source>
        <dbReference type="ARBA" id="ARBA00023157"/>
    </source>
</evidence>
<dbReference type="Gene3D" id="2.10.70.10">
    <property type="entry name" value="Complement Module, domain 1"/>
    <property type="match status" value="1"/>
</dbReference>
<evidence type="ECO:0000313" key="12">
    <source>
        <dbReference type="Proteomes" id="UP001152320"/>
    </source>
</evidence>
<dbReference type="PANTHER" id="PTHR24269">
    <property type="entry name" value="KREMEN PROTEIN"/>
    <property type="match status" value="1"/>
</dbReference>
<evidence type="ECO:0000256" key="4">
    <source>
        <dbReference type="ARBA" id="ARBA00022989"/>
    </source>
</evidence>
<evidence type="ECO:0008006" key="13">
    <source>
        <dbReference type="Google" id="ProtNLM"/>
    </source>
</evidence>
<dbReference type="PROSITE" id="PS50923">
    <property type="entry name" value="SUSHI"/>
    <property type="match status" value="1"/>
</dbReference>
<keyword evidence="12" id="KW-1185">Reference proteome</keyword>
<keyword evidence="5" id="KW-0472">Membrane</keyword>
<evidence type="ECO:0000259" key="10">
    <source>
        <dbReference type="PROSITE" id="PS51212"/>
    </source>
</evidence>
<dbReference type="InterPro" id="IPR000436">
    <property type="entry name" value="Sushi_SCR_CCP_dom"/>
</dbReference>
<organism evidence="11 12">
    <name type="scientific">Holothuria leucospilota</name>
    <name type="common">Black long sea cucumber</name>
    <name type="synonym">Mertensiothuria leucospilota</name>
    <dbReference type="NCBI Taxonomy" id="206669"/>
    <lineage>
        <taxon>Eukaryota</taxon>
        <taxon>Metazoa</taxon>
        <taxon>Echinodermata</taxon>
        <taxon>Eleutherozoa</taxon>
        <taxon>Echinozoa</taxon>
        <taxon>Holothuroidea</taxon>
        <taxon>Aspidochirotacea</taxon>
        <taxon>Aspidochirotida</taxon>
        <taxon>Holothuriidae</taxon>
        <taxon>Holothuria</taxon>
    </lineage>
</organism>
<protein>
    <recommendedName>
        <fullName evidence="13">WSC domain-containing protein</fullName>
    </recommendedName>
</protein>
<dbReference type="CDD" id="cd00033">
    <property type="entry name" value="CCP"/>
    <property type="match status" value="1"/>
</dbReference>
<dbReference type="Pfam" id="PF00084">
    <property type="entry name" value="Sushi"/>
    <property type="match status" value="1"/>
</dbReference>
<keyword evidence="7" id="KW-0325">Glycoprotein</keyword>
<dbReference type="OrthoDB" id="17569at2759"/>
<comment type="subcellular location">
    <subcellularLocation>
        <location evidence="1">Membrane</location>
        <topology evidence="1">Single-pass membrane protein</topology>
    </subcellularLocation>
</comment>
<dbReference type="Proteomes" id="UP001152320">
    <property type="component" value="Chromosome 11"/>
</dbReference>
<dbReference type="InterPro" id="IPR002889">
    <property type="entry name" value="WSC_carb-bd"/>
</dbReference>
<dbReference type="PROSITE" id="PS51212">
    <property type="entry name" value="WSC"/>
    <property type="match status" value="1"/>
</dbReference>
<keyword evidence="3" id="KW-0732">Signal</keyword>